<evidence type="ECO:0000256" key="2">
    <source>
        <dbReference type="ARBA" id="ARBA00011530"/>
    </source>
</evidence>
<evidence type="ECO:0000259" key="19">
    <source>
        <dbReference type="Pfam" id="PF21342"/>
    </source>
</evidence>
<dbReference type="GO" id="GO:0070069">
    <property type="term" value="C:cytochrome complex"/>
    <property type="evidence" value="ECO:0007669"/>
    <property type="project" value="InterPro"/>
</dbReference>
<dbReference type="EC" id="2.8.5.2" evidence="14"/>
<feature type="signal peptide" evidence="18">
    <location>
        <begin position="1"/>
        <end position="25"/>
    </location>
</feature>
<dbReference type="GO" id="GO:0016740">
    <property type="term" value="F:transferase activity"/>
    <property type="evidence" value="ECO:0007669"/>
    <property type="project" value="UniProtKB-KW"/>
</dbReference>
<keyword evidence="6 14" id="KW-0479">Metal-binding</keyword>
<dbReference type="Proteomes" id="UP000433101">
    <property type="component" value="Unassembled WGS sequence"/>
</dbReference>
<keyword evidence="4 14" id="KW-0349">Heme</keyword>
<feature type="binding site" description="axial binding residue" evidence="17">
    <location>
        <position position="204"/>
    </location>
    <ligand>
        <name>heme c</name>
        <dbReference type="ChEBI" id="CHEBI:61717"/>
        <label>2</label>
    </ligand>
    <ligandPart>
        <name>Fe</name>
        <dbReference type="ChEBI" id="CHEBI:18248"/>
    </ligandPart>
</feature>
<feature type="binding site" description="covalent" evidence="16">
    <location>
        <position position="102"/>
    </location>
    <ligand>
        <name>heme c</name>
        <dbReference type="ChEBI" id="CHEBI:61717"/>
        <label>1</label>
    </ligand>
</feature>
<gene>
    <name evidence="20" type="primary">soxA</name>
    <name evidence="20" type="ORF">GR183_11980</name>
</gene>
<protein>
    <recommendedName>
        <fullName evidence="14">SoxAX cytochrome complex subunit A</fullName>
        <ecNumber evidence="14">2.8.5.2</ecNumber>
    </recommendedName>
    <alternativeName>
        <fullName evidence="14">Protein SoxA</fullName>
    </alternativeName>
    <alternativeName>
        <fullName evidence="14">Sulfur oxidizing protein A</fullName>
    </alternativeName>
    <alternativeName>
        <fullName evidence="14">Thiosulfate-oxidizing multienzyme system protein SoxA</fullName>
    </alternativeName>
</protein>
<name>A0A7X3S897_9HYPH</name>
<keyword evidence="3 14" id="KW-0813">Transport</keyword>
<comment type="subcellular location">
    <subcellularLocation>
        <location evidence="1 14">Periplasm</location>
    </subcellularLocation>
</comment>
<evidence type="ECO:0000256" key="5">
    <source>
        <dbReference type="ARBA" id="ARBA00022679"/>
    </source>
</evidence>
<evidence type="ECO:0000256" key="12">
    <source>
        <dbReference type="ARBA" id="ARBA00048077"/>
    </source>
</evidence>
<keyword evidence="7 18" id="KW-0732">Signal</keyword>
<feature type="chain" id="PRO_5031365612" description="SoxAX cytochrome complex subunit A" evidence="18">
    <location>
        <begin position="26"/>
        <end position="284"/>
    </location>
</feature>
<comment type="caution">
    <text evidence="20">The sequence shown here is derived from an EMBL/GenBank/DDBJ whole genome shotgun (WGS) entry which is preliminary data.</text>
</comment>
<evidence type="ECO:0000256" key="1">
    <source>
        <dbReference type="ARBA" id="ARBA00004418"/>
    </source>
</evidence>
<feature type="binding site" description="covalent" evidence="16">
    <location>
        <position position="200"/>
    </location>
    <ligand>
        <name>heme c</name>
        <dbReference type="ChEBI" id="CHEBI:61717"/>
        <label>2</label>
    </ligand>
</feature>
<keyword evidence="9 14" id="KW-0249">Electron transport</keyword>
<evidence type="ECO:0000256" key="10">
    <source>
        <dbReference type="ARBA" id="ARBA00023004"/>
    </source>
</evidence>
<dbReference type="GO" id="GO:0046872">
    <property type="term" value="F:metal ion binding"/>
    <property type="evidence" value="ECO:0007669"/>
    <property type="project" value="UniProtKB-KW"/>
</dbReference>
<feature type="binding site" description="covalent" evidence="16">
    <location>
        <position position="99"/>
    </location>
    <ligand>
        <name>heme c</name>
        <dbReference type="ChEBI" id="CHEBI:61717"/>
        <label>1</label>
    </ligand>
</feature>
<evidence type="ECO:0000256" key="3">
    <source>
        <dbReference type="ARBA" id="ARBA00022448"/>
    </source>
</evidence>
<feature type="active site" description="Cysteine persulfide intermediate" evidence="15">
    <location>
        <position position="245"/>
    </location>
</feature>
<comment type="cofactor">
    <cofactor evidence="16">
        <name>heme</name>
        <dbReference type="ChEBI" id="CHEBI:30413"/>
    </cofactor>
    <text evidence="16">Binds 2 heme groups per subunit.</text>
</comment>
<comment type="catalytic activity">
    <reaction evidence="12 14">
        <text>L-cysteinyl-[SoxY protein] + thiosulfate + 2 Fe(III)-[cytochrome c] = S-sulfosulfanyl-L-cysteinyl-[SoxY protein] + 2 Fe(II)-[cytochrome c] + 2 H(+)</text>
        <dbReference type="Rhea" id="RHEA:56720"/>
        <dbReference type="Rhea" id="RHEA-COMP:10350"/>
        <dbReference type="Rhea" id="RHEA-COMP:14328"/>
        <dbReference type="Rhea" id="RHEA-COMP:14399"/>
        <dbReference type="Rhea" id="RHEA-COMP:14691"/>
        <dbReference type="ChEBI" id="CHEBI:15378"/>
        <dbReference type="ChEBI" id="CHEBI:29033"/>
        <dbReference type="ChEBI" id="CHEBI:29034"/>
        <dbReference type="ChEBI" id="CHEBI:29950"/>
        <dbReference type="ChEBI" id="CHEBI:33542"/>
        <dbReference type="ChEBI" id="CHEBI:139321"/>
        <dbReference type="EC" id="2.8.5.2"/>
    </reaction>
</comment>
<dbReference type="InterPro" id="IPR036909">
    <property type="entry name" value="Cyt_c-like_dom_sf"/>
</dbReference>
<proteinExistence type="inferred from homology"/>
<comment type="subunit">
    <text evidence="2 14">Heterodimer of SoxA and SoxX.</text>
</comment>
<dbReference type="SUPFAM" id="SSF46626">
    <property type="entry name" value="Cytochrome c"/>
    <property type="match status" value="2"/>
</dbReference>
<evidence type="ECO:0000256" key="9">
    <source>
        <dbReference type="ARBA" id="ARBA00022982"/>
    </source>
</evidence>
<dbReference type="FunFam" id="1.10.760.10:FF:000030">
    <property type="entry name" value="L-cysteine S-thiosulfotransferase subunit SoxA"/>
    <property type="match status" value="1"/>
</dbReference>
<dbReference type="EMBL" id="WUMV01000004">
    <property type="protein sequence ID" value="MXN65623.1"/>
    <property type="molecule type" value="Genomic_DNA"/>
</dbReference>
<dbReference type="GO" id="GO:0019417">
    <property type="term" value="P:sulfur oxidation"/>
    <property type="evidence" value="ECO:0007669"/>
    <property type="project" value="InterPro"/>
</dbReference>
<evidence type="ECO:0000256" key="6">
    <source>
        <dbReference type="ARBA" id="ARBA00022723"/>
    </source>
</evidence>
<feature type="domain" description="Cytochrome c" evidence="19">
    <location>
        <begin position="184"/>
        <end position="277"/>
    </location>
</feature>
<keyword evidence="10 14" id="KW-0408">Iron</keyword>
<feature type="binding site" description="covalent" evidence="16">
    <location>
        <position position="203"/>
    </location>
    <ligand>
        <name>heme c</name>
        <dbReference type="ChEBI" id="CHEBI:61717"/>
        <label>2</label>
    </ligand>
</feature>
<evidence type="ECO:0000256" key="14">
    <source>
        <dbReference type="PIRNR" id="PIRNR038455"/>
    </source>
</evidence>
<keyword evidence="8 14" id="KW-0574">Periplasm</keyword>
<evidence type="ECO:0000256" key="7">
    <source>
        <dbReference type="ARBA" id="ARBA00022729"/>
    </source>
</evidence>
<evidence type="ECO:0000256" key="16">
    <source>
        <dbReference type="PIRSR" id="PIRSR038455-2"/>
    </source>
</evidence>
<feature type="binding site" description="axial binding residue" evidence="17">
    <location>
        <position position="103"/>
    </location>
    <ligand>
        <name>heme c</name>
        <dbReference type="ChEBI" id="CHEBI:61717"/>
        <label>1</label>
    </ligand>
    <ligandPart>
        <name>Fe</name>
        <dbReference type="ChEBI" id="CHEBI:18248"/>
    </ligandPart>
</feature>
<feature type="binding site" evidence="16">
    <location>
        <position position="241"/>
    </location>
    <ligand>
        <name>substrate</name>
    </ligand>
</feature>
<feature type="binding site" description="axial binding residue" evidence="17">
    <location>
        <position position="137"/>
    </location>
    <ligand>
        <name>heme c</name>
        <dbReference type="ChEBI" id="CHEBI:61717"/>
        <label>1</label>
    </ligand>
    <ligandPart>
        <name>Fe</name>
        <dbReference type="ChEBI" id="CHEBI:18248"/>
    </ligandPart>
</feature>
<evidence type="ECO:0000256" key="15">
    <source>
        <dbReference type="PIRSR" id="PIRSR038455-1"/>
    </source>
</evidence>
<dbReference type="GO" id="GO:0009055">
    <property type="term" value="F:electron transfer activity"/>
    <property type="evidence" value="ECO:0007669"/>
    <property type="project" value="InterPro"/>
</dbReference>
<organism evidence="20 21">
    <name type="scientific">Stappia sediminis</name>
    <dbReference type="NCBI Taxonomy" id="2692190"/>
    <lineage>
        <taxon>Bacteria</taxon>
        <taxon>Pseudomonadati</taxon>
        <taxon>Pseudomonadota</taxon>
        <taxon>Alphaproteobacteria</taxon>
        <taxon>Hyphomicrobiales</taxon>
        <taxon>Stappiaceae</taxon>
        <taxon>Stappia</taxon>
    </lineage>
</organism>
<comment type="catalytic activity">
    <reaction evidence="13 14">
        <text>S-sulfanyl-L-cysteinyl-[SoxY protein] + thiosulfate + 2 Fe(III)-[cytochrome c] = S-(2-sulfodisulfanyl)-L-cysteinyl-[SoxY protein] + 2 Fe(II)-[cytochrome c] + 2 H(+)</text>
        <dbReference type="Rhea" id="RHEA:51224"/>
        <dbReference type="Rhea" id="RHEA-COMP:10350"/>
        <dbReference type="Rhea" id="RHEA-COMP:14399"/>
        <dbReference type="Rhea" id="RHEA-COMP:14689"/>
        <dbReference type="Rhea" id="RHEA-COMP:14690"/>
        <dbReference type="ChEBI" id="CHEBI:15378"/>
        <dbReference type="ChEBI" id="CHEBI:29033"/>
        <dbReference type="ChEBI" id="CHEBI:29034"/>
        <dbReference type="ChEBI" id="CHEBI:33542"/>
        <dbReference type="ChEBI" id="CHEBI:61963"/>
        <dbReference type="ChEBI" id="CHEBI:140664"/>
        <dbReference type="EC" id="2.8.5.2"/>
    </reaction>
</comment>
<evidence type="ECO:0000313" key="20">
    <source>
        <dbReference type="EMBL" id="MXN65623.1"/>
    </source>
</evidence>
<keyword evidence="5 14" id="KW-0808">Transferase</keyword>
<sequence length="284" mass="31147">MPFKVLKNIALLSGAALALSGAAAADPDDNKLIIDGEEIATDAAAPEGSPFDRLYSGWRFRTSETQDLQADDFENPGFAAITLGEELWDTVEGSEGKSCASCHGDVSEGMKGVRANMPKWSEAAGKPQTLENHINTCRTDRMGADAWKWESEEMLAMTALVGLQSRGMPTSVQTDGPMQEWWEKGKDLYYTRVGQLDMACANCHEANFGKMIRADHLSQGQINGFPVYRLKWGGLGSIHRRFKGCMENVRAEPFKRGSDEFIALELYVASRGEGLSVETPSVRN</sequence>
<dbReference type="GO" id="GO:0016669">
    <property type="term" value="F:oxidoreductase activity, acting on a sulfur group of donors, cytochrome as acceptor"/>
    <property type="evidence" value="ECO:0007669"/>
    <property type="project" value="InterPro"/>
</dbReference>
<dbReference type="Gene3D" id="1.10.760.10">
    <property type="entry name" value="Cytochrome c-like domain"/>
    <property type="match status" value="2"/>
</dbReference>
<comment type="similarity">
    <text evidence="11 14">Belongs to the SoxA family.</text>
</comment>
<feature type="binding site" description="axial binding residue" evidence="17">
    <location>
        <position position="245"/>
    </location>
    <ligand>
        <name>heme c</name>
        <dbReference type="ChEBI" id="CHEBI:61717"/>
        <label>2</label>
    </ligand>
    <ligandPart>
        <name>Fe</name>
        <dbReference type="ChEBI" id="CHEBI:18248"/>
    </ligandPart>
</feature>
<dbReference type="NCBIfam" id="TIGR04484">
    <property type="entry name" value="thiosulf_SoxA"/>
    <property type="match status" value="1"/>
</dbReference>
<accession>A0A7X3S897</accession>
<dbReference type="RefSeq" id="WP_160775880.1">
    <property type="nucleotide sequence ID" value="NZ_WUMV01000004.1"/>
</dbReference>
<dbReference type="GO" id="GO:0020037">
    <property type="term" value="F:heme binding"/>
    <property type="evidence" value="ECO:0007669"/>
    <property type="project" value="InterPro"/>
</dbReference>
<dbReference type="InterPro" id="IPR009056">
    <property type="entry name" value="Cyt_c-like_dom"/>
</dbReference>
<keyword evidence="21" id="KW-1185">Reference proteome</keyword>
<evidence type="ECO:0000256" key="11">
    <source>
        <dbReference type="ARBA" id="ARBA00025746"/>
    </source>
</evidence>
<dbReference type="GO" id="GO:0042597">
    <property type="term" value="C:periplasmic space"/>
    <property type="evidence" value="ECO:0007669"/>
    <property type="project" value="UniProtKB-SubCell"/>
</dbReference>
<evidence type="ECO:0000256" key="4">
    <source>
        <dbReference type="ARBA" id="ARBA00022617"/>
    </source>
</evidence>
<reference evidence="20 21" key="1">
    <citation type="submission" date="2019-12" db="EMBL/GenBank/DDBJ databases">
        <authorList>
            <person name="Li M."/>
        </authorList>
    </citation>
    <scope>NUCLEOTIDE SEQUENCE [LARGE SCALE GENOMIC DNA]</scope>
    <source>
        <strain evidence="20 21">GBMRC 2046</strain>
    </source>
</reference>
<evidence type="ECO:0000256" key="18">
    <source>
        <dbReference type="SAM" id="SignalP"/>
    </source>
</evidence>
<dbReference type="InterPro" id="IPR025710">
    <property type="entry name" value="SoxA"/>
</dbReference>
<evidence type="ECO:0000256" key="8">
    <source>
        <dbReference type="ARBA" id="ARBA00022764"/>
    </source>
</evidence>
<feature type="domain" description="Cytochrome c" evidence="19">
    <location>
        <begin position="84"/>
        <end position="169"/>
    </location>
</feature>
<dbReference type="Pfam" id="PF21342">
    <property type="entry name" value="SoxA-TsdA_cyt-c"/>
    <property type="match status" value="2"/>
</dbReference>
<evidence type="ECO:0000256" key="17">
    <source>
        <dbReference type="PIRSR" id="PIRSR038455-3"/>
    </source>
</evidence>
<evidence type="ECO:0000313" key="21">
    <source>
        <dbReference type="Proteomes" id="UP000433101"/>
    </source>
</evidence>
<evidence type="ECO:0000256" key="13">
    <source>
        <dbReference type="ARBA" id="ARBA00048423"/>
    </source>
</evidence>
<dbReference type="AlphaFoldDB" id="A0A7X3S897"/>
<dbReference type="PIRSF" id="PIRSF038455">
    <property type="entry name" value="SoxA"/>
    <property type="match status" value="1"/>
</dbReference>